<feature type="region of interest" description="Disordered" evidence="2">
    <location>
        <begin position="2998"/>
        <end position="3040"/>
    </location>
</feature>
<dbReference type="Pfam" id="PF13966">
    <property type="entry name" value="zf-RVT"/>
    <property type="match status" value="2"/>
</dbReference>
<name>A0AA38SYW1_9ASTR</name>
<dbReference type="PANTHER" id="PTHR33116:SF76">
    <property type="entry name" value="DUF4283 DOMAIN-CONTAINING PROTEIN"/>
    <property type="match status" value="1"/>
</dbReference>
<feature type="compositionally biased region" description="Polar residues" evidence="2">
    <location>
        <begin position="3011"/>
        <end position="3034"/>
    </location>
</feature>
<dbReference type="SUPFAM" id="SSF56219">
    <property type="entry name" value="DNase I-like"/>
    <property type="match status" value="1"/>
</dbReference>
<evidence type="ECO:0000313" key="5">
    <source>
        <dbReference type="Proteomes" id="UP001172457"/>
    </source>
</evidence>
<dbReference type="Proteomes" id="UP001172457">
    <property type="component" value="Chromosome 7"/>
</dbReference>
<gene>
    <name evidence="4" type="ORF">OSB04_028243</name>
</gene>
<evidence type="ECO:0000313" key="4">
    <source>
        <dbReference type="EMBL" id="KAJ9541737.1"/>
    </source>
</evidence>
<proteinExistence type="predicted"/>
<dbReference type="Gene3D" id="3.60.10.10">
    <property type="entry name" value="Endonuclease/exonuclease/phosphatase"/>
    <property type="match status" value="1"/>
</dbReference>
<dbReference type="InterPro" id="IPR043502">
    <property type="entry name" value="DNA/RNA_pol_sf"/>
</dbReference>
<dbReference type="PROSITE" id="PS50878">
    <property type="entry name" value="RT_POL"/>
    <property type="match status" value="1"/>
</dbReference>
<reference evidence="4" key="1">
    <citation type="submission" date="2023-03" db="EMBL/GenBank/DDBJ databases">
        <title>Chromosome-scale reference genome and RAD-based genetic map of yellow starthistle (Centaurea solstitialis) reveal putative structural variation and QTLs associated with invader traits.</title>
        <authorList>
            <person name="Reatini B."/>
            <person name="Cang F.A."/>
            <person name="Jiang Q."/>
            <person name="Mckibben M.T.W."/>
            <person name="Barker M.S."/>
            <person name="Rieseberg L.H."/>
            <person name="Dlugosch K.M."/>
        </authorList>
    </citation>
    <scope>NUCLEOTIDE SEQUENCE</scope>
    <source>
        <strain evidence="4">CAN-66</strain>
        <tissue evidence="4">Leaf</tissue>
    </source>
</reference>
<dbReference type="CDD" id="cd01650">
    <property type="entry name" value="RT_nLTR_like"/>
    <property type="match status" value="1"/>
</dbReference>
<evidence type="ECO:0000256" key="2">
    <source>
        <dbReference type="SAM" id="MobiDB-lite"/>
    </source>
</evidence>
<feature type="domain" description="Reverse transcriptase" evidence="3">
    <location>
        <begin position="769"/>
        <end position="1048"/>
    </location>
</feature>
<keyword evidence="1" id="KW-0175">Coiled coil</keyword>
<organism evidence="4 5">
    <name type="scientific">Centaurea solstitialis</name>
    <name type="common">yellow star-thistle</name>
    <dbReference type="NCBI Taxonomy" id="347529"/>
    <lineage>
        <taxon>Eukaryota</taxon>
        <taxon>Viridiplantae</taxon>
        <taxon>Streptophyta</taxon>
        <taxon>Embryophyta</taxon>
        <taxon>Tracheophyta</taxon>
        <taxon>Spermatophyta</taxon>
        <taxon>Magnoliopsida</taxon>
        <taxon>eudicotyledons</taxon>
        <taxon>Gunneridae</taxon>
        <taxon>Pentapetalae</taxon>
        <taxon>asterids</taxon>
        <taxon>campanulids</taxon>
        <taxon>Asterales</taxon>
        <taxon>Asteraceae</taxon>
        <taxon>Carduoideae</taxon>
        <taxon>Cardueae</taxon>
        <taxon>Centaureinae</taxon>
        <taxon>Centaurea</taxon>
    </lineage>
</organism>
<dbReference type="InterPro" id="IPR026960">
    <property type="entry name" value="RVT-Znf"/>
</dbReference>
<evidence type="ECO:0000259" key="3">
    <source>
        <dbReference type="PROSITE" id="PS50878"/>
    </source>
</evidence>
<dbReference type="SUPFAM" id="SSF56672">
    <property type="entry name" value="DNA/RNA polymerases"/>
    <property type="match status" value="1"/>
</dbReference>
<dbReference type="PANTHER" id="PTHR33116">
    <property type="entry name" value="REVERSE TRANSCRIPTASE ZINC-BINDING DOMAIN-CONTAINING PROTEIN-RELATED-RELATED"/>
    <property type="match status" value="1"/>
</dbReference>
<feature type="coiled-coil region" evidence="1">
    <location>
        <begin position="1553"/>
        <end position="1580"/>
    </location>
</feature>
<accession>A0AA38SYW1</accession>
<dbReference type="InterPro" id="IPR000477">
    <property type="entry name" value="RT_dom"/>
</dbReference>
<keyword evidence="5" id="KW-1185">Reference proteome</keyword>
<feature type="coiled-coil region" evidence="1">
    <location>
        <begin position="2374"/>
        <end position="2401"/>
    </location>
</feature>
<dbReference type="InterPro" id="IPR036691">
    <property type="entry name" value="Endo/exonu/phosph_ase_sf"/>
</dbReference>
<dbReference type="EMBL" id="JARYMX010000007">
    <property type="protein sequence ID" value="KAJ9541737.1"/>
    <property type="molecule type" value="Genomic_DNA"/>
</dbReference>
<feature type="coiled-coil region" evidence="1">
    <location>
        <begin position="2430"/>
        <end position="2485"/>
    </location>
</feature>
<feature type="region of interest" description="Disordered" evidence="2">
    <location>
        <begin position="172"/>
        <end position="321"/>
    </location>
</feature>
<feature type="coiled-coil region" evidence="1">
    <location>
        <begin position="2229"/>
        <end position="2256"/>
    </location>
</feature>
<feature type="coiled-coil region" evidence="1">
    <location>
        <begin position="1698"/>
        <end position="1725"/>
    </location>
</feature>
<dbReference type="Pfam" id="PF00078">
    <property type="entry name" value="RVT_1"/>
    <property type="match status" value="1"/>
</dbReference>
<evidence type="ECO:0000256" key="1">
    <source>
        <dbReference type="SAM" id="Coils"/>
    </source>
</evidence>
<sequence length="3040" mass="349468">MIANGPLMVRGVPMFVAQWDPLKGLTKPVHNTCPLWVKLHNVPLVAFNKEGISRIASALGVPKQMDACTASMCDKAWGRPGFAKVLIEVWAVGDLKREIELVIPNPSGGVESTVTIKVEYIWEPSQCSHCVVFGHKLSSCAKAVAVQHKTKKLDKMDSDGFVTIERRQWKPKVVDKPSSSGVSKEEGKTVGYSKVTNINTQQEEVPVVEVEEEGAPASSSKPLEGSDGQLNVETADEASEVPEFTLPTNTEFVRTSRGYQRIPAGGDSRNKFSPLASLDDPGPVPGTLVDSGKKDKGSVEKSNSGNKKSRGVSKDSKGESHLSSVSLGSVVSSVFGRWSWISNQSICLHGTRVILAWNSAVMDVMVIEAHVQFIHCEIRMRGDPQPWFCSVVYGANNSVLRRQLWSGLRKFRAIMGNQPWVVMGDFNAMLFPHDALGGMSRRNSDMIDFFECVEDIEVFDISYTGIQHTWCQKPKEEAGLRRKLDRILSNVEFTDRFQDVHARFFPRGISDHSPGVFGFKGGKRKRKMGFKFENFLVDHPSFIETVKRGWDVPVEGTFMYRVTTRLKALKEPLRKLRRSYGNLSSKANDLKEELNVIQLACDLDPFNEDLREDLQAIRLAYQKVCSDENEALRQRAKVHWLREGDSNTRFFHNVVRERRHINQVRSVCNSEGVFVYDEDVPSAFIDHLKGYMGTCDDSVDPVIPTECFQNKLSLADALFMIRPILDSEIRDAMFQIGKDKAPGSDGFTSKFFKAAWEVIGSDITIAIHNFFYRGHLAKELNHTLICLLPKTPNATSVTDFRPISCCSVLYKCISKIIVNRMKSCLDGLVDRSQSAFIPGRRIVDNILMAHELVIGYHLNTGKPRCAFKIDLRKAYDMVDWRFLINMLEGLGFHPVMVSWIKEMVSTTTYSIAVNGESWGYFHGKRGIRQGDPLSPYLFTLVMEGFAMTFKQCIMEASRFEHHPGCSDIELTHLCFADDLFVFTGGDVASVEVLKRALFLFQKRAGLSPNLAKSDVFFGNVSDSTKDAILACLPFRMGTFPIRYLGVPLSPVFLKVADYGGLVSRVKQRVQNWKMKNLSFGGRKQLIISVLQSIQLYWMAIYVFPSSVVHELEGILRAFLWAQGGVVQGKCRIAWSDVCRPKDCGGLGFKRLSIWNRALIAKNIWDILVARPTLWVTWLRGLNVHAANFWVIRKSNAWFWVLRKMMELRDVLRPHIKVIIGDGRNTHAWEDTWLDCGPLVSLITYRRIHSQGFNASTTVRDFIDICDGSWPPDWVNRIPNLLSQPLPLVEDGVADVVRWQTRQHGVGQFSVREAYNSLDLHYDRLNWTKSVWFVGHIPKHALLVQILLYPRSQDEEIILKSKKVKQSQMMEVKEESQASKSKKEALMRVRRISRRVGASVSSCQRVRSEKQSASERVLRRVKGASVNKRRCELSSQEQLTMDSDITKLQTAAVDAYVNDLLNPIFFESIYQRVDRFTNIIWKLKKENISLTDQVVTHEKSTSSQQAALIIKVTNLEDSLSKERSLITSLKKDLQNEHDQMLKHSFGNAQNLKLVTSLRKENECLQKKVIELDEDKKIFENNLISSQSRVMELSKQVTDFEQIVIIERSNFEKERKVFEEERNVFVNERKSFELESEKLSQKISDLERKFLIDRKEFERQMKNSLKKPSLRAGKYQNMMHEFEEEIQVVHLDKKVDDKKSIELQKQIVDLQNQLSDVRHQFKQKEKVLRHEKTILEQIIAEPTKPTLVEKDFADQKEAFKAEINKLTSKLSGLSTDIMNEQQMRSDQQKKLNDLLEERNKLSSKVKELEEIIFKAHDSSNVDSASRSHINSSGQIRTSNLFYDCHVDRSGIHRYSNGKFVWQVKGSSTKDIEVSMINPEPEDLPKKHIPRLDLVCEGVYEMNIETRHGPSVDNLCHPTKLLKYLLKDVCFNSHGELAYHLSNLHSEDLDIETRKTSSPVSELHILCTRVIDFQSVSQDSPNHHEGEKFYQRRMQRHDEDMGTMCKNRRSLKLKFILKSDLEYKGGDSCQLRLPTQDRLILWKQEPPDWKCSLCGVVMDSHQHLFFECPYSSNVWLQVKDAIGWRDAPQIWDEIMGALSGPTPPKKFIHKIGLAATMYMIWKERNRRLFTVDRLPDIVCAKKTIDIIMMRHAWRRMMKTRWPLYSVGPVYQVVTHEKSTSSQQAELIIKVTNLEDSLSKERSLITSLKKDLQNEHDQMLKHSFGNAQNLKLVTSLRKENECLQKKVIELDEDKKIFENNLISSQSRVMELSKQVTDFEQIVIIERSNFEKERKVFEEERNVFVNERKSFELESEKLSQKISDLERKFLIERKEFERQMKNSLKKPSLRAGKYQNMMHEFEEEIQVVHLDKKVDDKKSIELQKQIVDLQNQLSDVRHQFKQKEKVLRHEKTILEQIIAEPNKPTLVEKDFADQKEAFKAEINKLTSKLSGLSTDIMNEQQMRSDQQKKLNDLLEERNKLSTKVKELEEIIFKAHDSSTVDSASRSHINSSGQIRTSNLFYDRHVDRSGIHRYSNGKFVWQVKGSSTKDIEVSMINPEPEDLPKKHNPRLDLVCEGVNKMNIETRHGPSVDNLCHPTKLLKYLLKDVCFNSHGELAYHLSTLHSEDLDIELRKTSSPVSELHILCTRVIDFQSASQDSPNHHEGEKFHQRSFIKDVCEDDEDMGTMFRTNVPPMWLATTSERGVTLQSMQLYWLMIFVLPSAVTHELESCFRDFLWAQGDSSKGKCKISWDMICRPIACGGLGFKRLGVWNRAFIAKHVWDLLTHRNSLWVDWIWRYCIRQHSFWTLKPKQQWSWVFRKILDIRQSVRYFFVYQLGNGLRVNAWEDKWLEVGPLSGLISYRRFTSAEFDIHTTANDLLVTCNGAWPDMWVSLNPLAFSLPPPIISESVNMLKWRGIGGIGTDYSVKEAWRSLSGAYQPVLWMKFVWFKGHVPKHGFCMWTACHGRLPTQDRVGTWMHDSSDMRCPLCERCADSHDHLFLNGKPGNFIKKNERRKQPSQGASKTAGNRQKKTTYQTNKLATKTYKG</sequence>
<comment type="caution">
    <text evidence="4">The sequence shown here is derived from an EMBL/GenBank/DDBJ whole genome shotgun (WGS) entry which is preliminary data.</text>
</comment>
<feature type="coiled-coil region" evidence="1">
    <location>
        <begin position="1754"/>
        <end position="1809"/>
    </location>
</feature>
<protein>
    <recommendedName>
        <fullName evidence="3">Reverse transcriptase domain-containing protein</fullName>
    </recommendedName>
</protein>